<comment type="catalytic activity">
    <reaction evidence="5">
        <text>RNA(n) + a ribonucleoside 5'-triphosphate = RNA(n+1) + diphosphate</text>
        <dbReference type="Rhea" id="RHEA:21248"/>
        <dbReference type="Rhea" id="RHEA-COMP:14527"/>
        <dbReference type="Rhea" id="RHEA-COMP:17342"/>
        <dbReference type="ChEBI" id="CHEBI:33019"/>
        <dbReference type="ChEBI" id="CHEBI:61557"/>
        <dbReference type="ChEBI" id="CHEBI:140395"/>
        <dbReference type="EC" id="2.7.7.6"/>
    </reaction>
</comment>
<dbReference type="GO" id="GO:0003677">
    <property type="term" value="F:DNA binding"/>
    <property type="evidence" value="ECO:0007669"/>
    <property type="project" value="InterPro"/>
</dbReference>
<feature type="domain" description="RNA polymerase N-terminal" evidence="6">
    <location>
        <begin position="234"/>
        <end position="500"/>
    </location>
</feature>
<dbReference type="InterPro" id="IPR045867">
    <property type="entry name" value="DNA-dir_RpoC_beta_prime"/>
</dbReference>
<dbReference type="GO" id="GO:0006351">
    <property type="term" value="P:DNA-templated transcription"/>
    <property type="evidence" value="ECO:0007669"/>
    <property type="project" value="InterPro"/>
</dbReference>
<dbReference type="Gene3D" id="4.10.860.120">
    <property type="entry name" value="RNA polymerase II, clamp domain"/>
    <property type="match status" value="2"/>
</dbReference>
<dbReference type="PANTHER" id="PTHR19376">
    <property type="entry name" value="DNA-DIRECTED RNA POLYMERASE"/>
    <property type="match status" value="1"/>
</dbReference>
<dbReference type="Gene3D" id="3.30.1490.180">
    <property type="entry name" value="RNA polymerase ii"/>
    <property type="match status" value="1"/>
</dbReference>
<dbReference type="Pfam" id="PF04997">
    <property type="entry name" value="RNA_pol_Rpb1_1"/>
    <property type="match status" value="1"/>
</dbReference>
<proteinExistence type="inferred from homology"/>
<sequence length="506" mass="57144">MDSSTYINDEEIRPIDEIEFNILGNDEIRKISALGKDFIGIDIPDLYDNMEPKRGGLIDTRLGTTDSSIDCSTCGLNSTDCIGHFGHIMLAEATFHMGYINFLKKILSVICLKCSKLLIYKNEDELIDMLKNKSGKARFAEIRNITKNVTYCQKLNVGCGTPVSKVRVDIKKSTGSISITAETSLTNLPDEGSFQGKKKIRQILTPEICYDILKNISDADCMIMGIDPKKSRPEMMVHKVFPVPPVAVRPSAKADFLASSTREDDLTHKLADIIKANVRMRKIKESMNDNNARYSQDHFHVLQYHIATYYDNDTLSLPRAEQRGKSAKSLSSRLKSKEGRIRGNLMGKRVDFSSRTVITPDAGIEVNQLGVPLKIAMNLTFPEVVTPQNINQLQELVKNGRDIYPGANFVFPVSRFESDKRLLQIDLRYRKEKVELRYGDIVERHIVDGDYVLLNRQPSLHKLSMMGHRIKVIKNEDLSTFRLNPYVTTPYNADFDGKLTAINRGA</sequence>
<keyword evidence="3 5" id="KW-0548">Nucleotidyltransferase</keyword>
<evidence type="ECO:0000259" key="6">
    <source>
        <dbReference type="SMART" id="SM00663"/>
    </source>
</evidence>
<evidence type="ECO:0000256" key="5">
    <source>
        <dbReference type="RuleBase" id="RU004279"/>
    </source>
</evidence>
<dbReference type="EMBL" id="MK072336">
    <property type="protein sequence ID" value="AYV82078.1"/>
    <property type="molecule type" value="Genomic_DNA"/>
</dbReference>
<evidence type="ECO:0000256" key="3">
    <source>
        <dbReference type="ARBA" id="ARBA00022695"/>
    </source>
</evidence>
<keyword evidence="1 5" id="KW-0240">DNA-directed RNA polymerase</keyword>
<comment type="function">
    <text evidence="5">DNA-dependent RNA polymerase catalyzes the transcription of DNA into RNA using the four ribonucleoside triphosphates as substrates.</text>
</comment>
<dbReference type="InterPro" id="IPR044893">
    <property type="entry name" value="RNA_pol_Rpb1_clamp_domain"/>
</dbReference>
<keyword evidence="2 5" id="KW-0808">Transferase</keyword>
<dbReference type="PANTHER" id="PTHR19376:SF37">
    <property type="entry name" value="DNA-DIRECTED RNA POLYMERASE II SUBUNIT RPB1"/>
    <property type="match status" value="1"/>
</dbReference>
<dbReference type="SMART" id="SM00663">
    <property type="entry name" value="RPOLA_N"/>
    <property type="match status" value="1"/>
</dbReference>
<dbReference type="EC" id="2.7.7.6" evidence="5"/>
<comment type="similarity">
    <text evidence="5">Belongs to the RNA polymerase beta' chain family.</text>
</comment>
<gene>
    <name evidence="7" type="ORF">Homavirus5_20</name>
</gene>
<dbReference type="Pfam" id="PF00623">
    <property type="entry name" value="RNA_pol_Rpb1_2"/>
    <property type="match status" value="1"/>
</dbReference>
<organism evidence="7">
    <name type="scientific">Homavirus sp</name>
    <dbReference type="NCBI Taxonomy" id="2487769"/>
    <lineage>
        <taxon>Viruses</taxon>
        <taxon>Varidnaviria</taxon>
        <taxon>Bamfordvirae</taxon>
        <taxon>Nucleocytoviricota</taxon>
        <taxon>Megaviricetes</taxon>
        <taxon>Imitervirales</taxon>
        <taxon>Mimiviridae</taxon>
        <taxon>Klosneuvirinae</taxon>
    </lineage>
</organism>
<dbReference type="GO" id="GO:0000428">
    <property type="term" value="C:DNA-directed RNA polymerase complex"/>
    <property type="evidence" value="ECO:0007669"/>
    <property type="project" value="UniProtKB-KW"/>
</dbReference>
<reference evidence="7" key="1">
    <citation type="submission" date="2018-10" db="EMBL/GenBank/DDBJ databases">
        <title>Hidden diversity of soil giant viruses.</title>
        <authorList>
            <person name="Schulz F."/>
            <person name="Alteio L."/>
            <person name="Goudeau D."/>
            <person name="Ryan E.M."/>
            <person name="Malmstrom R.R."/>
            <person name="Blanchard J."/>
            <person name="Woyke T."/>
        </authorList>
    </citation>
    <scope>NUCLEOTIDE SEQUENCE</scope>
    <source>
        <strain evidence="7">HOV1</strain>
    </source>
</reference>
<accession>A0A3G5A4D7</accession>
<protein>
    <recommendedName>
        <fullName evidence="5">DNA-directed RNA polymerase subunit</fullName>
        <ecNumber evidence="5">2.7.7.6</ecNumber>
    </recommendedName>
</protein>
<evidence type="ECO:0000313" key="7">
    <source>
        <dbReference type="EMBL" id="AYV82078.1"/>
    </source>
</evidence>
<name>A0A3G5A4D7_9VIRU</name>
<dbReference type="GO" id="GO:0003899">
    <property type="term" value="F:DNA-directed RNA polymerase activity"/>
    <property type="evidence" value="ECO:0007669"/>
    <property type="project" value="UniProtKB-EC"/>
</dbReference>
<dbReference type="InterPro" id="IPR000722">
    <property type="entry name" value="RNA_pol_asu"/>
</dbReference>
<evidence type="ECO:0000256" key="4">
    <source>
        <dbReference type="ARBA" id="ARBA00023163"/>
    </source>
</evidence>
<evidence type="ECO:0000256" key="1">
    <source>
        <dbReference type="ARBA" id="ARBA00022478"/>
    </source>
</evidence>
<keyword evidence="4 5" id="KW-0804">Transcription</keyword>
<dbReference type="SUPFAM" id="SSF64484">
    <property type="entry name" value="beta and beta-prime subunits of DNA dependent RNA-polymerase"/>
    <property type="match status" value="1"/>
</dbReference>
<dbReference type="InterPro" id="IPR006592">
    <property type="entry name" value="RNA_pol_N"/>
</dbReference>
<dbReference type="InterPro" id="IPR007080">
    <property type="entry name" value="RNA_pol_Rpb1_1"/>
</dbReference>
<evidence type="ECO:0000256" key="2">
    <source>
        <dbReference type="ARBA" id="ARBA00022679"/>
    </source>
</evidence>
<dbReference type="Gene3D" id="2.40.40.20">
    <property type="match status" value="1"/>
</dbReference>